<reference evidence="1 2" key="1">
    <citation type="submission" date="2018-08" db="EMBL/GenBank/DDBJ databases">
        <title>Whole genome sequence analysis of Dermacoccus abyssi bacteria isolated from Deep Mariana trench Micromonospora spp reveals genes involved in the environmental adaptation and production of secondary metabolites.</title>
        <authorList>
            <person name="Abdel-Mageed W.M."/>
            <person name="Lehri B."/>
            <person name="Nouioui I."/>
            <person name="Goodfellow I."/>
            <person name="Jaspars M."/>
            <person name="Karlyshev A."/>
        </authorList>
    </citation>
    <scope>NUCLEOTIDE SEQUENCE [LARGE SCALE GENOMIC DNA]</scope>
    <source>
        <strain evidence="1 2">MT1.1</strain>
    </source>
</reference>
<protein>
    <submittedName>
        <fullName evidence="1">HEAT repeat domain-containing protein</fullName>
    </submittedName>
</protein>
<dbReference type="SUPFAM" id="SSF48371">
    <property type="entry name" value="ARM repeat"/>
    <property type="match status" value="1"/>
</dbReference>
<name>A0A417Z4C6_9MICO</name>
<dbReference type="AlphaFoldDB" id="A0A417Z4C6"/>
<dbReference type="Gene3D" id="1.25.10.10">
    <property type="entry name" value="Leucine-rich Repeat Variant"/>
    <property type="match status" value="2"/>
</dbReference>
<evidence type="ECO:0000313" key="1">
    <source>
        <dbReference type="EMBL" id="RHW45561.1"/>
    </source>
</evidence>
<dbReference type="Proteomes" id="UP000285376">
    <property type="component" value="Unassembled WGS sequence"/>
</dbReference>
<comment type="caution">
    <text evidence="1">The sequence shown here is derived from an EMBL/GenBank/DDBJ whole genome shotgun (WGS) entry which is preliminary data.</text>
</comment>
<accession>A0A417Z4C6</accession>
<dbReference type="InterPro" id="IPR016024">
    <property type="entry name" value="ARM-type_fold"/>
</dbReference>
<dbReference type="InterPro" id="IPR011989">
    <property type="entry name" value="ARM-like"/>
</dbReference>
<evidence type="ECO:0000313" key="2">
    <source>
        <dbReference type="Proteomes" id="UP000285376"/>
    </source>
</evidence>
<dbReference type="Pfam" id="PF13646">
    <property type="entry name" value="HEAT_2"/>
    <property type="match status" value="1"/>
</dbReference>
<proteinExistence type="predicted"/>
<gene>
    <name evidence="1" type="ORF">D1832_09295</name>
</gene>
<organism evidence="1 2">
    <name type="scientific">Dermacoccus abyssi</name>
    <dbReference type="NCBI Taxonomy" id="322596"/>
    <lineage>
        <taxon>Bacteria</taxon>
        <taxon>Bacillati</taxon>
        <taxon>Actinomycetota</taxon>
        <taxon>Actinomycetes</taxon>
        <taxon>Micrococcales</taxon>
        <taxon>Dermacoccaceae</taxon>
        <taxon>Dermacoccus</taxon>
    </lineage>
</organism>
<dbReference type="EMBL" id="QWLM01000009">
    <property type="protein sequence ID" value="RHW45561.1"/>
    <property type="molecule type" value="Genomic_DNA"/>
</dbReference>
<sequence>MSSAEEHDYAASIARALESQDESLRLRAALAAGTHPHPSLVEPLVRRCGVEPDFFVRENLSWALTRLPADDVLPRLQRELASKNLFARTQAVHTLSKIGDRRAWPWITADLLHDPDDDLARTAWRAAAALVPDDEVSALTGELVKELGRGDDGVRMALSVALLGLGEPAVTPVQAAMKSPESAVAEHARATELMRTRPDLAFAGALEEAKRIIAMGGATG</sequence>
<dbReference type="RefSeq" id="WP_118913608.1">
    <property type="nucleotide sequence ID" value="NZ_CBCRVH010000010.1"/>
</dbReference>